<sequence length="123" mass="13155">MWLAQWHDMAMVLRNACSSSAEAPLLSKHMAYSMTAASQGSVILPSPPAKPNSSSDICRSSPKTGVLRHASGTSNRAPSAVYTAQWPLLATELQHSSAPFADVAPKVRRLLPCAAILCHFLAR</sequence>
<feature type="region of interest" description="Disordered" evidence="1">
    <location>
        <begin position="43"/>
        <end position="73"/>
    </location>
</feature>
<dbReference type="InParanoid" id="A0A804MQG3"/>
<keyword evidence="3" id="KW-1185">Reference proteome</keyword>
<dbReference type="FunCoup" id="A0A804MQG3">
    <property type="interactions" value="1015"/>
</dbReference>
<reference evidence="2" key="2">
    <citation type="submission" date="2019-07" db="EMBL/GenBank/DDBJ databases">
        <authorList>
            <person name="Seetharam A."/>
            <person name="Woodhouse M."/>
            <person name="Cannon E."/>
        </authorList>
    </citation>
    <scope>NUCLEOTIDE SEQUENCE [LARGE SCALE GENOMIC DNA]</scope>
    <source>
        <strain evidence="2">cv. B73</strain>
    </source>
</reference>
<accession>A0A804MQG3</accession>
<reference evidence="3" key="1">
    <citation type="submission" date="2015-12" db="EMBL/GenBank/DDBJ databases">
        <title>Update maize B73 reference genome by single molecule sequencing technologies.</title>
        <authorList>
            <consortium name="Maize Genome Sequencing Project"/>
            <person name="Ware D."/>
        </authorList>
    </citation>
    <scope>NUCLEOTIDE SEQUENCE [LARGE SCALE GENOMIC DNA]</scope>
    <source>
        <strain evidence="3">cv. B73</strain>
    </source>
</reference>
<reference evidence="2" key="3">
    <citation type="submission" date="2021-05" db="UniProtKB">
        <authorList>
            <consortium name="EnsemblPlants"/>
        </authorList>
    </citation>
    <scope>IDENTIFICATION</scope>
    <source>
        <strain evidence="2">cv. B73</strain>
    </source>
</reference>
<dbReference type="Proteomes" id="UP000007305">
    <property type="component" value="Chromosome 2"/>
</dbReference>
<proteinExistence type="predicted"/>
<dbReference type="AlphaFoldDB" id="A0A804MQG3"/>
<name>A0A804MQG3_MAIZE</name>
<evidence type="ECO:0000256" key="1">
    <source>
        <dbReference type="SAM" id="MobiDB-lite"/>
    </source>
</evidence>
<protein>
    <submittedName>
        <fullName evidence="2">Uncharacterized protein</fullName>
    </submittedName>
</protein>
<evidence type="ECO:0000313" key="2">
    <source>
        <dbReference type="EnsemblPlants" id="Zm00001eb104180_P001"/>
    </source>
</evidence>
<evidence type="ECO:0000313" key="3">
    <source>
        <dbReference type="Proteomes" id="UP000007305"/>
    </source>
</evidence>
<feature type="compositionally biased region" description="Polar residues" evidence="1">
    <location>
        <begin position="51"/>
        <end position="63"/>
    </location>
</feature>
<dbReference type="Gramene" id="Zm00001eb104180_T001">
    <property type="protein sequence ID" value="Zm00001eb104180_P001"/>
    <property type="gene ID" value="Zm00001eb104180"/>
</dbReference>
<dbReference type="EnsemblPlants" id="Zm00001eb104180_T001">
    <property type="protein sequence ID" value="Zm00001eb104180_P001"/>
    <property type="gene ID" value="Zm00001eb104180"/>
</dbReference>
<gene>
    <name evidence="2" type="primary">LOC542427</name>
</gene>
<organism evidence="2 3">
    <name type="scientific">Zea mays</name>
    <name type="common">Maize</name>
    <dbReference type="NCBI Taxonomy" id="4577"/>
    <lineage>
        <taxon>Eukaryota</taxon>
        <taxon>Viridiplantae</taxon>
        <taxon>Streptophyta</taxon>
        <taxon>Embryophyta</taxon>
        <taxon>Tracheophyta</taxon>
        <taxon>Spermatophyta</taxon>
        <taxon>Magnoliopsida</taxon>
        <taxon>Liliopsida</taxon>
        <taxon>Poales</taxon>
        <taxon>Poaceae</taxon>
        <taxon>PACMAD clade</taxon>
        <taxon>Panicoideae</taxon>
        <taxon>Andropogonodae</taxon>
        <taxon>Andropogoneae</taxon>
        <taxon>Tripsacinae</taxon>
        <taxon>Zea</taxon>
    </lineage>
</organism>